<reference evidence="1 2" key="1">
    <citation type="submission" date="2024-02" db="EMBL/GenBank/DDBJ databases">
        <authorList>
            <person name="Daric V."/>
            <person name="Darras S."/>
        </authorList>
    </citation>
    <scope>NUCLEOTIDE SEQUENCE [LARGE SCALE GENOMIC DNA]</scope>
</reference>
<dbReference type="Proteomes" id="UP001642483">
    <property type="component" value="Unassembled WGS sequence"/>
</dbReference>
<keyword evidence="2" id="KW-1185">Reference proteome</keyword>
<sequence length="130" mass="14904">MPSVKQIIDLLSYLTYNYSVLFVAGENPKRLVVQDYQVRNSEVAFGRLMTPAMSSSRLNSTVLLSDILYRLTDEEKKEIAERTKKIFKKHCNNIDYGMTAAFNHKSKALREDITNNLISFIETEAYSLSV</sequence>
<evidence type="ECO:0000313" key="1">
    <source>
        <dbReference type="EMBL" id="CAK8673540.1"/>
    </source>
</evidence>
<name>A0ABP0F1E9_CLALP</name>
<protein>
    <submittedName>
        <fullName evidence="1">Uncharacterized protein</fullName>
    </submittedName>
</protein>
<organism evidence="1 2">
    <name type="scientific">Clavelina lepadiformis</name>
    <name type="common">Light-bulb sea squirt</name>
    <name type="synonym">Ascidia lepadiformis</name>
    <dbReference type="NCBI Taxonomy" id="159417"/>
    <lineage>
        <taxon>Eukaryota</taxon>
        <taxon>Metazoa</taxon>
        <taxon>Chordata</taxon>
        <taxon>Tunicata</taxon>
        <taxon>Ascidiacea</taxon>
        <taxon>Aplousobranchia</taxon>
        <taxon>Clavelinidae</taxon>
        <taxon>Clavelina</taxon>
    </lineage>
</organism>
<dbReference type="EMBL" id="CAWYQH010000002">
    <property type="protein sequence ID" value="CAK8673540.1"/>
    <property type="molecule type" value="Genomic_DNA"/>
</dbReference>
<comment type="caution">
    <text evidence="1">The sequence shown here is derived from an EMBL/GenBank/DDBJ whole genome shotgun (WGS) entry which is preliminary data.</text>
</comment>
<accession>A0ABP0F1E9</accession>
<gene>
    <name evidence="1" type="ORF">CVLEPA_LOCUS3323</name>
</gene>
<proteinExistence type="predicted"/>
<evidence type="ECO:0000313" key="2">
    <source>
        <dbReference type="Proteomes" id="UP001642483"/>
    </source>
</evidence>